<dbReference type="PANTHER" id="PTHR21485:SF3">
    <property type="entry name" value="N-ACYLNEURAMINATE CYTIDYLYLTRANSFERASE"/>
    <property type="match status" value="1"/>
</dbReference>
<gene>
    <name evidence="12" type="ORF">SAMN05216551_104247</name>
</gene>
<feature type="binding site" evidence="11">
    <location>
        <position position="30"/>
    </location>
    <ligand>
        <name>substrate</name>
    </ligand>
</feature>
<dbReference type="RefSeq" id="WP_091907164.1">
    <property type="nucleotide sequence ID" value="NZ_FNLO01000004.1"/>
</dbReference>
<protein>
    <recommendedName>
        <fullName evidence="6">3-deoxy-D-manno-octulosonate 8-phosphate phosphatase KdsC</fullName>
        <ecNumber evidence="5">3.1.3.45</ecNumber>
    </recommendedName>
    <alternativeName>
        <fullName evidence="10">KDO 8-P phosphatase</fullName>
    </alternativeName>
</protein>
<comment type="catalytic activity">
    <reaction evidence="1">
        <text>3-deoxy-alpha-D-manno-2-octulosonate-8-phosphate + H2O = 3-deoxy-alpha-D-manno-oct-2-ulosonate + phosphate</text>
        <dbReference type="Rhea" id="RHEA:11500"/>
        <dbReference type="ChEBI" id="CHEBI:15377"/>
        <dbReference type="ChEBI" id="CHEBI:43474"/>
        <dbReference type="ChEBI" id="CHEBI:85985"/>
        <dbReference type="ChEBI" id="CHEBI:85986"/>
        <dbReference type="EC" id="3.1.3.45"/>
    </reaction>
</comment>
<dbReference type="SFLD" id="SFLDG01136">
    <property type="entry name" value="C1.6:_Phosphoserine_Phosphatas"/>
    <property type="match status" value="1"/>
</dbReference>
<evidence type="ECO:0000256" key="10">
    <source>
        <dbReference type="ARBA" id="ARBA00031051"/>
    </source>
</evidence>
<evidence type="ECO:0000256" key="8">
    <source>
        <dbReference type="ARBA" id="ARBA00022801"/>
    </source>
</evidence>
<reference evidence="13" key="1">
    <citation type="submission" date="2016-09" db="EMBL/GenBank/DDBJ databases">
        <authorList>
            <person name="Varghese N."/>
            <person name="Submissions S."/>
        </authorList>
    </citation>
    <scope>NUCLEOTIDE SEQUENCE [LARGE SCALE GENOMIC DNA]</scope>
    <source>
        <strain evidence="13">JS23</strain>
    </source>
</reference>
<feature type="binding site" evidence="11">
    <location>
        <position position="28"/>
    </location>
    <ligand>
        <name>Mg(2+)</name>
        <dbReference type="ChEBI" id="CHEBI:18420"/>
    </ligand>
</feature>
<evidence type="ECO:0000256" key="4">
    <source>
        <dbReference type="ARBA" id="ARBA00011881"/>
    </source>
</evidence>
<sequence length="194" mass="20398">MTTLTAPATPDHADCMRRAAAVELMIFDVDGVLTDGRVYFGAEGEMLKAFNILDGQGIKLLQRAGIRTALITGRRSPMVARRAAELGIDHVAQGIGDKRAALDTLLAECGLTPAQAGHMGDDWPDLPVMCCVGFAACPANAHAAVAARAHFRTARSGGHGAVRDVCDLLLQARGVYDTLLDAYCRPGAGDGAQR</sequence>
<dbReference type="InterPro" id="IPR023214">
    <property type="entry name" value="HAD_sf"/>
</dbReference>
<evidence type="ECO:0000256" key="7">
    <source>
        <dbReference type="ARBA" id="ARBA00022723"/>
    </source>
</evidence>
<dbReference type="Gene3D" id="3.40.50.1000">
    <property type="entry name" value="HAD superfamily/HAD-like"/>
    <property type="match status" value="1"/>
</dbReference>
<evidence type="ECO:0000256" key="6">
    <source>
        <dbReference type="ARBA" id="ARBA00020092"/>
    </source>
</evidence>
<dbReference type="GO" id="GO:0019143">
    <property type="term" value="F:3-deoxy-manno-octulosonate-8-phosphatase activity"/>
    <property type="evidence" value="ECO:0007669"/>
    <property type="project" value="UniProtKB-EC"/>
</dbReference>
<dbReference type="PANTHER" id="PTHR21485">
    <property type="entry name" value="HAD SUPERFAMILY MEMBERS CMAS AND KDSC"/>
    <property type="match status" value="1"/>
</dbReference>
<dbReference type="OrthoDB" id="9805604at2"/>
<keyword evidence="7 11" id="KW-0479">Metal-binding</keyword>
<evidence type="ECO:0000313" key="13">
    <source>
        <dbReference type="Proteomes" id="UP000243719"/>
    </source>
</evidence>
<dbReference type="EMBL" id="FNLO01000004">
    <property type="protein sequence ID" value="SDV48201.1"/>
    <property type="molecule type" value="Genomic_DNA"/>
</dbReference>
<dbReference type="SFLD" id="SFLDG01138">
    <property type="entry name" value="C1.6.2:_Deoxy-d-mannose-octulo"/>
    <property type="match status" value="1"/>
</dbReference>
<dbReference type="PIRSF" id="PIRSF006118">
    <property type="entry name" value="KDO8-P_Ptase"/>
    <property type="match status" value="1"/>
</dbReference>
<proteinExistence type="inferred from homology"/>
<dbReference type="SFLD" id="SFLDS00003">
    <property type="entry name" value="Haloacid_Dehalogenase"/>
    <property type="match status" value="1"/>
</dbReference>
<evidence type="ECO:0000256" key="1">
    <source>
        <dbReference type="ARBA" id="ARBA00000898"/>
    </source>
</evidence>
<dbReference type="CDD" id="cd01630">
    <property type="entry name" value="HAD_KDO-like"/>
    <property type="match status" value="1"/>
</dbReference>
<dbReference type="EC" id="3.1.3.45" evidence="5"/>
<dbReference type="NCBIfam" id="TIGR01670">
    <property type="entry name" value="KdsC-phosphatas"/>
    <property type="match status" value="1"/>
</dbReference>
<name>A0A1H2PNE1_9BURK</name>
<dbReference type="InterPro" id="IPR050793">
    <property type="entry name" value="CMP-NeuNAc_synthase"/>
</dbReference>
<evidence type="ECO:0000256" key="11">
    <source>
        <dbReference type="PIRSR" id="PIRSR006118-2"/>
    </source>
</evidence>
<keyword evidence="13" id="KW-1185">Reference proteome</keyword>
<dbReference type="GO" id="GO:0008781">
    <property type="term" value="F:N-acylneuraminate cytidylyltransferase activity"/>
    <property type="evidence" value="ECO:0007669"/>
    <property type="project" value="TreeGrafter"/>
</dbReference>
<evidence type="ECO:0000256" key="2">
    <source>
        <dbReference type="ARBA" id="ARBA00001946"/>
    </source>
</evidence>
<keyword evidence="9 11" id="KW-0460">Magnesium</keyword>
<dbReference type="Proteomes" id="UP000243719">
    <property type="component" value="Unassembled WGS sequence"/>
</dbReference>
<dbReference type="SUPFAM" id="SSF56784">
    <property type="entry name" value="HAD-like"/>
    <property type="match status" value="1"/>
</dbReference>
<keyword evidence="8" id="KW-0378">Hydrolase</keyword>
<organism evidence="12 13">
    <name type="scientific">Chitinasiproducens palmae</name>
    <dbReference type="NCBI Taxonomy" id="1770053"/>
    <lineage>
        <taxon>Bacteria</taxon>
        <taxon>Pseudomonadati</taxon>
        <taxon>Pseudomonadota</taxon>
        <taxon>Betaproteobacteria</taxon>
        <taxon>Burkholderiales</taxon>
        <taxon>Burkholderiaceae</taxon>
        <taxon>Chitinasiproducens</taxon>
    </lineage>
</organism>
<dbReference type="STRING" id="1770053.SAMN05216551_104247"/>
<comment type="cofactor">
    <cofactor evidence="2 11">
        <name>Mg(2+)</name>
        <dbReference type="ChEBI" id="CHEBI:18420"/>
    </cofactor>
</comment>
<dbReference type="AlphaFoldDB" id="A0A1H2PNE1"/>
<dbReference type="InterPro" id="IPR010023">
    <property type="entry name" value="KdsC_fam"/>
</dbReference>
<evidence type="ECO:0000256" key="5">
    <source>
        <dbReference type="ARBA" id="ARBA00013066"/>
    </source>
</evidence>
<accession>A0A1H2PNE1</accession>
<dbReference type="GO" id="GO:0046872">
    <property type="term" value="F:metal ion binding"/>
    <property type="evidence" value="ECO:0007669"/>
    <property type="project" value="UniProtKB-KW"/>
</dbReference>
<comment type="similarity">
    <text evidence="3">Belongs to the KdsC family.</text>
</comment>
<dbReference type="FunFam" id="3.40.50.1000:FF:000029">
    <property type="entry name" value="3-deoxy-D-manno-octulosonate 8-phosphate phosphatase KdsC"/>
    <property type="match status" value="1"/>
</dbReference>
<evidence type="ECO:0000256" key="3">
    <source>
        <dbReference type="ARBA" id="ARBA00005893"/>
    </source>
</evidence>
<feature type="binding site" evidence="11">
    <location>
        <position position="121"/>
    </location>
    <ligand>
        <name>Mg(2+)</name>
        <dbReference type="ChEBI" id="CHEBI:18420"/>
    </ligand>
</feature>
<dbReference type="InterPro" id="IPR036412">
    <property type="entry name" value="HAD-like_sf"/>
</dbReference>
<evidence type="ECO:0000313" key="12">
    <source>
        <dbReference type="EMBL" id="SDV48201.1"/>
    </source>
</evidence>
<evidence type="ECO:0000256" key="9">
    <source>
        <dbReference type="ARBA" id="ARBA00022842"/>
    </source>
</evidence>
<comment type="subunit">
    <text evidence="4">Homotetramer.</text>
</comment>